<feature type="region of interest" description="Disordered" evidence="1">
    <location>
        <begin position="92"/>
        <end position="129"/>
    </location>
</feature>
<evidence type="ECO:0000313" key="2">
    <source>
        <dbReference type="EMBL" id="SDG79274.1"/>
    </source>
</evidence>
<accession>A0A1G7X4Z4</accession>
<name>A0A1G7X4Z4_9ACTN</name>
<dbReference type="RefSeq" id="WP_093170153.1">
    <property type="nucleotide sequence ID" value="NZ_FNCN01000008.1"/>
</dbReference>
<reference evidence="2 3" key="1">
    <citation type="submission" date="2016-10" db="EMBL/GenBank/DDBJ databases">
        <authorList>
            <person name="de Groot N.N."/>
        </authorList>
    </citation>
    <scope>NUCLEOTIDE SEQUENCE [LARGE SCALE GENOMIC DNA]</scope>
    <source>
        <strain evidence="2 3">CPCC 201354</strain>
    </source>
</reference>
<feature type="compositionally biased region" description="Pro residues" evidence="1">
    <location>
        <begin position="111"/>
        <end position="125"/>
    </location>
</feature>
<protein>
    <submittedName>
        <fullName evidence="2">Uncharacterized protein</fullName>
    </submittedName>
</protein>
<dbReference type="OrthoDB" id="3629757at2"/>
<evidence type="ECO:0000256" key="1">
    <source>
        <dbReference type="SAM" id="MobiDB-lite"/>
    </source>
</evidence>
<sequence>MFRGVVLPTEEVAVAFSDVVTALTEHWADVRALLGTGTADRLAALAGELGTTPPHDPRRRRLGDAIVSIIATLPADHPVLVLLLASAKPVAPAADTTRGDAEPTAADSTPAAPPPTPRPCPSPPRPSRRCRAACRSAYRGMYLPTRLTCVNGGGRRWSAPPPARRCG</sequence>
<proteinExistence type="predicted"/>
<dbReference type="STRING" id="504805.SAMN05421505_10841"/>
<organism evidence="2 3">
    <name type="scientific">Sinosporangium album</name>
    <dbReference type="NCBI Taxonomy" id="504805"/>
    <lineage>
        <taxon>Bacteria</taxon>
        <taxon>Bacillati</taxon>
        <taxon>Actinomycetota</taxon>
        <taxon>Actinomycetes</taxon>
        <taxon>Streptosporangiales</taxon>
        <taxon>Streptosporangiaceae</taxon>
        <taxon>Sinosporangium</taxon>
    </lineage>
</organism>
<evidence type="ECO:0000313" key="3">
    <source>
        <dbReference type="Proteomes" id="UP000198923"/>
    </source>
</evidence>
<keyword evidence="3" id="KW-1185">Reference proteome</keyword>
<dbReference type="AlphaFoldDB" id="A0A1G7X4Z4"/>
<gene>
    <name evidence="2" type="ORF">SAMN05421505_10841</name>
</gene>
<dbReference type="Proteomes" id="UP000198923">
    <property type="component" value="Unassembled WGS sequence"/>
</dbReference>
<dbReference type="EMBL" id="FNCN01000008">
    <property type="protein sequence ID" value="SDG79274.1"/>
    <property type="molecule type" value="Genomic_DNA"/>
</dbReference>